<comment type="caution">
    <text evidence="4">Lacks conserved residue(s) required for the propagation of feature annotation.</text>
</comment>
<dbReference type="Pfam" id="PF02146">
    <property type="entry name" value="SIR2"/>
    <property type="match status" value="1"/>
</dbReference>
<name>A0A7V7QLI9_9FIRM</name>
<dbReference type="InterPro" id="IPR003000">
    <property type="entry name" value="Sirtuin"/>
</dbReference>
<reference evidence="6 7" key="1">
    <citation type="submission" date="2019-09" db="EMBL/GenBank/DDBJ databases">
        <authorList>
            <person name="Valk L.C."/>
        </authorList>
    </citation>
    <scope>NUCLEOTIDE SEQUENCE [LARGE SCALE GENOMIC DNA]</scope>
    <source>
        <strain evidence="6">GalUA</strain>
    </source>
</reference>
<dbReference type="EMBL" id="WAGX01000004">
    <property type="protein sequence ID" value="KAB1439392.1"/>
    <property type="molecule type" value="Genomic_DNA"/>
</dbReference>
<accession>A0A7V7QLI9</accession>
<evidence type="ECO:0000256" key="1">
    <source>
        <dbReference type="ARBA" id="ARBA00012928"/>
    </source>
</evidence>
<evidence type="ECO:0000256" key="2">
    <source>
        <dbReference type="ARBA" id="ARBA00022679"/>
    </source>
</evidence>
<keyword evidence="4" id="KW-0479">Metal-binding</keyword>
<keyword evidence="7" id="KW-1185">Reference proteome</keyword>
<protein>
    <recommendedName>
        <fullName evidence="1">protein acetyllysine N-acetyltransferase</fullName>
        <ecNumber evidence="1">2.3.1.286</ecNumber>
    </recommendedName>
</protein>
<dbReference type="PROSITE" id="PS50305">
    <property type="entry name" value="SIRTUIN"/>
    <property type="match status" value="1"/>
</dbReference>
<dbReference type="RefSeq" id="WP_151141841.1">
    <property type="nucleotide sequence ID" value="NZ_WAGX01000004.1"/>
</dbReference>
<dbReference type="AlphaFoldDB" id="A0A7V7QLI9"/>
<keyword evidence="4" id="KW-0862">Zinc</keyword>
<evidence type="ECO:0000313" key="6">
    <source>
        <dbReference type="EMBL" id="KAB1439392.1"/>
    </source>
</evidence>
<dbReference type="EC" id="2.3.1.286" evidence="1"/>
<dbReference type="InterPro" id="IPR029035">
    <property type="entry name" value="DHS-like_NAD/FAD-binding_dom"/>
</dbReference>
<evidence type="ECO:0000256" key="4">
    <source>
        <dbReference type="PROSITE-ProRule" id="PRU00236"/>
    </source>
</evidence>
<dbReference type="InterPro" id="IPR050134">
    <property type="entry name" value="NAD-dep_sirtuin_deacylases"/>
</dbReference>
<dbReference type="Gene3D" id="3.30.1600.10">
    <property type="entry name" value="SIR2/SIRT2 'Small Domain"/>
    <property type="match status" value="1"/>
</dbReference>
<sequence length="256" mass="29666">MDVKELNVLISKSNHIVCLSGRGMSYDCGYPAYWTQDYSYYFENKYKKSLDEVFHIGFYSTRNKEFFSIFKEEMLQYKCKPSLAFYKLSSLEKEGKLKAIITKGIFGLSKRAGCKNVIDLYGNIYENFCPKCGQKYSSKYIMQSKGIPKCLECQSPIRPEIKMFGEIIDNNKLTKAHDAIATADLLLILDTGFNDEFSDYLCHYHGSKSVLIKEHPHESDRKANHIIYDKARNVLSKIKEDEKLHIMYDNLDVVNK</sequence>
<feature type="binding site" evidence="4">
    <location>
        <position position="153"/>
    </location>
    <ligand>
        <name>Zn(2+)</name>
        <dbReference type="ChEBI" id="CHEBI:29105"/>
    </ligand>
</feature>
<evidence type="ECO:0000256" key="3">
    <source>
        <dbReference type="ARBA" id="ARBA00023027"/>
    </source>
</evidence>
<keyword evidence="3" id="KW-0520">NAD</keyword>
<dbReference type="Proteomes" id="UP000461768">
    <property type="component" value="Unassembled WGS sequence"/>
</dbReference>
<proteinExistence type="predicted"/>
<gene>
    <name evidence="6" type="ORF">F7O84_03065</name>
</gene>
<dbReference type="InterPro" id="IPR026590">
    <property type="entry name" value="Ssirtuin_cat_dom"/>
</dbReference>
<feature type="binding site" evidence="4">
    <location>
        <position position="129"/>
    </location>
    <ligand>
        <name>Zn(2+)</name>
        <dbReference type="ChEBI" id="CHEBI:29105"/>
    </ligand>
</feature>
<dbReference type="PANTHER" id="PTHR11085">
    <property type="entry name" value="NAD-DEPENDENT PROTEIN DEACYLASE SIRTUIN-5, MITOCHONDRIAL-RELATED"/>
    <property type="match status" value="1"/>
</dbReference>
<evidence type="ECO:0000313" key="7">
    <source>
        <dbReference type="Proteomes" id="UP000461768"/>
    </source>
</evidence>
<feature type="binding site" evidence="4">
    <location>
        <position position="150"/>
    </location>
    <ligand>
        <name>Zn(2+)</name>
        <dbReference type="ChEBI" id="CHEBI:29105"/>
    </ligand>
</feature>
<dbReference type="PANTHER" id="PTHR11085:SF4">
    <property type="entry name" value="NAD-DEPENDENT PROTEIN DEACYLASE"/>
    <property type="match status" value="1"/>
</dbReference>
<dbReference type="GO" id="GO:0017136">
    <property type="term" value="F:histone deacetylase activity, NAD-dependent"/>
    <property type="evidence" value="ECO:0007669"/>
    <property type="project" value="TreeGrafter"/>
</dbReference>
<dbReference type="InterPro" id="IPR026591">
    <property type="entry name" value="Sirtuin_cat_small_dom_sf"/>
</dbReference>
<feature type="binding site" evidence="4">
    <location>
        <position position="132"/>
    </location>
    <ligand>
        <name>Zn(2+)</name>
        <dbReference type="ChEBI" id="CHEBI:29105"/>
    </ligand>
</feature>
<dbReference type="Gene3D" id="3.40.50.1220">
    <property type="entry name" value="TPP-binding domain"/>
    <property type="match status" value="1"/>
</dbReference>
<comment type="caution">
    <text evidence="6">The sequence shown here is derived from an EMBL/GenBank/DDBJ whole genome shotgun (WGS) entry which is preliminary data.</text>
</comment>
<evidence type="ECO:0000259" key="5">
    <source>
        <dbReference type="PROSITE" id="PS50305"/>
    </source>
</evidence>
<dbReference type="GO" id="GO:0070403">
    <property type="term" value="F:NAD+ binding"/>
    <property type="evidence" value="ECO:0007669"/>
    <property type="project" value="InterPro"/>
</dbReference>
<dbReference type="SUPFAM" id="SSF52467">
    <property type="entry name" value="DHS-like NAD/FAD-binding domain"/>
    <property type="match status" value="1"/>
</dbReference>
<reference evidence="6 7" key="2">
    <citation type="submission" date="2020-02" db="EMBL/GenBank/DDBJ databases">
        <title>Candidatus Galacturonibacter soehngenii shows hetero-acetogenic catabolism of galacturonic acid but lacks a canonical carbon monoxide dehydrogenase/acetyl-CoA synthase complex.</title>
        <authorList>
            <person name="Diender M."/>
            <person name="Stouten G.R."/>
            <person name="Petersen J.F."/>
            <person name="Nielsen P.H."/>
            <person name="Dueholm M.S."/>
            <person name="Pronk J.T."/>
            <person name="Van Loosdrecht M.C.M."/>
        </authorList>
    </citation>
    <scope>NUCLEOTIDE SEQUENCE [LARGE SCALE GENOMIC DNA]</scope>
    <source>
        <strain evidence="6">GalUA</strain>
    </source>
</reference>
<dbReference type="OrthoDB" id="9800582at2"/>
<dbReference type="GO" id="GO:0046872">
    <property type="term" value="F:metal ion binding"/>
    <property type="evidence" value="ECO:0007669"/>
    <property type="project" value="UniProtKB-KW"/>
</dbReference>
<keyword evidence="2" id="KW-0808">Transferase</keyword>
<organism evidence="6 7">
    <name type="scientific">Candidatus Galacturonatibacter soehngenii</name>
    <dbReference type="NCBI Taxonomy" id="2307010"/>
    <lineage>
        <taxon>Bacteria</taxon>
        <taxon>Bacillati</taxon>
        <taxon>Bacillota</taxon>
        <taxon>Clostridia</taxon>
        <taxon>Lachnospirales</taxon>
        <taxon>Lachnospiraceae</taxon>
        <taxon>Candidatus Galacturonatibacter</taxon>
    </lineage>
</organism>
<feature type="domain" description="Deacetylase sirtuin-type" evidence="5">
    <location>
        <begin position="1"/>
        <end position="256"/>
    </location>
</feature>